<dbReference type="GO" id="GO:0051539">
    <property type="term" value="F:4 iron, 4 sulfur cluster binding"/>
    <property type="evidence" value="ECO:0007669"/>
    <property type="project" value="InterPro"/>
</dbReference>
<comment type="function">
    <text evidence="11">Bifunctional DNA N-glycosylase with associated apurinic/apyrimidinic (AP) lyase function that catalyzes the first step in base excision repair (BER), the primary repair pathway for the repair of oxidative DNA damage. The DNA N-glycosylase activity releases the damaged DNA base from DNA by cleaving the N-glycosidic bond, leaving an AP site. The AP lyase activity cleaves the phosphodiester bond 3' to the AP site by a beta-elimination. Primarily recognizes and repairs oxidative base damage of pyrimidines.</text>
</comment>
<accession>A2DS55</accession>
<dbReference type="PIRSF" id="PIRSF001435">
    <property type="entry name" value="Nth"/>
    <property type="match status" value="1"/>
</dbReference>
<dbReference type="InterPro" id="IPR003651">
    <property type="entry name" value="Endonuclease3_FeS-loop_motif"/>
</dbReference>
<dbReference type="Pfam" id="PF10576">
    <property type="entry name" value="EndIII_4Fe-2S"/>
    <property type="match status" value="1"/>
</dbReference>
<keyword evidence="4 11" id="KW-0227">DNA damage</keyword>
<dbReference type="STRING" id="5722.A2DS55"/>
<comment type="subcellular location">
    <subcellularLocation>
        <location evidence="11">Nucleus</location>
    </subcellularLocation>
    <subcellularLocation>
        <location evidence="11">Mitochondrion</location>
    </subcellularLocation>
</comment>
<dbReference type="SMART" id="SM00525">
    <property type="entry name" value="FES"/>
    <property type="match status" value="1"/>
</dbReference>
<dbReference type="HAMAP" id="MF_03183">
    <property type="entry name" value="Endonuclease_III_Nth"/>
    <property type="match status" value="1"/>
</dbReference>
<dbReference type="GO" id="GO:0000703">
    <property type="term" value="F:oxidized pyrimidine nucleobase lesion DNA N-glycosylase activity"/>
    <property type="evidence" value="ECO:0000318"/>
    <property type="project" value="GO_Central"/>
</dbReference>
<dbReference type="CDD" id="cd00056">
    <property type="entry name" value="ENDO3c"/>
    <property type="match status" value="1"/>
</dbReference>
<dbReference type="VEuPathDB" id="TrichDB:TVAG_447840"/>
<keyword evidence="7" id="KW-0411">Iron-sulfur</keyword>
<dbReference type="EC" id="3.2.2.-" evidence="11"/>
<keyword evidence="11" id="KW-0539">Nucleus</keyword>
<dbReference type="VEuPathDB" id="TrichDB:TVAGG3_1000560"/>
<dbReference type="EMBL" id="DS113238">
    <property type="protein sequence ID" value="EAY16825.1"/>
    <property type="molecule type" value="Genomic_DNA"/>
</dbReference>
<sequence length="238" mass="26315">MTQNAEKTLKQLHTLIEYRKSHPAPVDTLGCGTQSEKVDPKTERFQTLISLMLSSMTKDQQTSAAVRKLQQMEGGLNAPNLMKADYDVVLECIKSVGFAKKKAGYIIEAAKICHEKYNDDIPKTLKELTSFNGVGVKMGTLAMAHCWGEQIGIGVDVHVHRISNLLGWVKTKKPDDTELALQKILPKEIWSEVNHTLVGFGQTICDAKKPKCDECPIKDTCPALQRGSASEDDESSDE</sequence>
<gene>
    <name evidence="11" type="primary">NTH1</name>
    <name evidence="13" type="ORF">TVAG_447840</name>
</gene>
<dbReference type="InterPro" id="IPR011257">
    <property type="entry name" value="DNA_glycosylase"/>
</dbReference>
<name>A2DS55_TRIV3</name>
<reference evidence="13" key="2">
    <citation type="journal article" date="2007" name="Science">
        <title>Draft genome sequence of the sexually transmitted pathogen Trichomonas vaginalis.</title>
        <authorList>
            <person name="Carlton J.M."/>
            <person name="Hirt R.P."/>
            <person name="Silva J.C."/>
            <person name="Delcher A.L."/>
            <person name="Schatz M."/>
            <person name="Zhao Q."/>
            <person name="Wortman J.R."/>
            <person name="Bidwell S.L."/>
            <person name="Alsmark U.C.M."/>
            <person name="Besteiro S."/>
            <person name="Sicheritz-Ponten T."/>
            <person name="Noel C.J."/>
            <person name="Dacks J.B."/>
            <person name="Foster P.G."/>
            <person name="Simillion C."/>
            <person name="Van de Peer Y."/>
            <person name="Miranda-Saavedra D."/>
            <person name="Barton G.J."/>
            <person name="Westrop G.D."/>
            <person name="Mueller S."/>
            <person name="Dessi D."/>
            <person name="Fiori P.L."/>
            <person name="Ren Q."/>
            <person name="Paulsen I."/>
            <person name="Zhang H."/>
            <person name="Bastida-Corcuera F.D."/>
            <person name="Simoes-Barbosa A."/>
            <person name="Brown M.T."/>
            <person name="Hayes R.D."/>
            <person name="Mukherjee M."/>
            <person name="Okumura C.Y."/>
            <person name="Schneider R."/>
            <person name="Smith A.J."/>
            <person name="Vanacova S."/>
            <person name="Villalvazo M."/>
            <person name="Haas B.J."/>
            <person name="Pertea M."/>
            <person name="Feldblyum T.V."/>
            <person name="Utterback T.R."/>
            <person name="Shu C.L."/>
            <person name="Osoegawa K."/>
            <person name="de Jong P.J."/>
            <person name="Hrdy I."/>
            <person name="Horvathova L."/>
            <person name="Zubacova Z."/>
            <person name="Dolezal P."/>
            <person name="Malik S.B."/>
            <person name="Logsdon J.M. Jr."/>
            <person name="Henze K."/>
            <person name="Gupta A."/>
            <person name="Wang C.C."/>
            <person name="Dunne R.L."/>
            <person name="Upcroft J.A."/>
            <person name="Upcroft P."/>
            <person name="White O."/>
            <person name="Salzberg S.L."/>
            <person name="Tang P."/>
            <person name="Chiu C.-H."/>
            <person name="Lee Y.-S."/>
            <person name="Embley T.M."/>
            <person name="Coombs G.H."/>
            <person name="Mottram J.C."/>
            <person name="Tachezy J."/>
            <person name="Fraser-Liggett C.M."/>
            <person name="Johnson P.J."/>
        </authorList>
    </citation>
    <scope>NUCLEOTIDE SEQUENCE [LARGE SCALE GENOMIC DNA]</scope>
    <source>
        <strain evidence="13">G3</strain>
    </source>
</reference>
<keyword evidence="11" id="KW-0496">Mitochondrion</keyword>
<organism evidence="13 14">
    <name type="scientific">Trichomonas vaginalis (strain ATCC PRA-98 / G3)</name>
    <dbReference type="NCBI Taxonomy" id="412133"/>
    <lineage>
        <taxon>Eukaryota</taxon>
        <taxon>Metamonada</taxon>
        <taxon>Parabasalia</taxon>
        <taxon>Trichomonadida</taxon>
        <taxon>Trichomonadidae</taxon>
        <taxon>Trichomonas</taxon>
    </lineage>
</organism>
<dbReference type="GO" id="GO:0006285">
    <property type="term" value="P:base-excision repair, AP site formation"/>
    <property type="evidence" value="ECO:0000318"/>
    <property type="project" value="GO_Central"/>
</dbReference>
<evidence type="ECO:0000256" key="9">
    <source>
        <dbReference type="ARBA" id="ARBA00023239"/>
    </source>
</evidence>
<dbReference type="FunFam" id="1.10.1670.10:FF:000036">
    <property type="entry name" value="Endonuclease III homolog"/>
    <property type="match status" value="1"/>
</dbReference>
<dbReference type="InterPro" id="IPR003265">
    <property type="entry name" value="HhH-GPD_domain"/>
</dbReference>
<evidence type="ECO:0000256" key="7">
    <source>
        <dbReference type="ARBA" id="ARBA00023014"/>
    </source>
</evidence>
<evidence type="ECO:0000256" key="5">
    <source>
        <dbReference type="ARBA" id="ARBA00022801"/>
    </source>
</evidence>
<evidence type="ECO:0000256" key="3">
    <source>
        <dbReference type="ARBA" id="ARBA00022723"/>
    </source>
</evidence>
<evidence type="ECO:0000256" key="6">
    <source>
        <dbReference type="ARBA" id="ARBA00023004"/>
    </source>
</evidence>
<dbReference type="SMR" id="A2DS55"/>
<reference evidence="13" key="1">
    <citation type="submission" date="2006-10" db="EMBL/GenBank/DDBJ databases">
        <authorList>
            <person name="Amadeo P."/>
            <person name="Zhao Q."/>
            <person name="Wortman J."/>
            <person name="Fraser-Liggett C."/>
            <person name="Carlton J."/>
        </authorList>
    </citation>
    <scope>NUCLEOTIDE SEQUENCE</scope>
    <source>
        <strain evidence="13">G3</strain>
    </source>
</reference>
<evidence type="ECO:0000256" key="8">
    <source>
        <dbReference type="ARBA" id="ARBA00023204"/>
    </source>
</evidence>
<dbReference type="GO" id="GO:0006289">
    <property type="term" value="P:nucleotide-excision repair"/>
    <property type="evidence" value="ECO:0000318"/>
    <property type="project" value="GO_Central"/>
</dbReference>
<comment type="caution">
    <text evidence="11">Lacks conserved residue(s) required for the propagation of feature annotation.</text>
</comment>
<proteinExistence type="inferred from homology"/>
<keyword evidence="14" id="KW-1185">Reference proteome</keyword>
<dbReference type="RefSeq" id="XP_001329048.1">
    <property type="nucleotide sequence ID" value="XM_001329013.1"/>
</dbReference>
<dbReference type="PANTHER" id="PTHR43286">
    <property type="entry name" value="ENDONUCLEASE III-LIKE PROTEIN 1"/>
    <property type="match status" value="1"/>
</dbReference>
<comment type="similarity">
    <text evidence="2 11">Belongs to the Nth/MutY family.</text>
</comment>
<dbReference type="AlphaFoldDB" id="A2DS55"/>
<evidence type="ECO:0000256" key="10">
    <source>
        <dbReference type="ARBA" id="ARBA00023295"/>
    </source>
</evidence>
<dbReference type="Gene3D" id="1.10.1670.10">
    <property type="entry name" value="Helix-hairpin-Helix base-excision DNA repair enzymes (C-terminal)"/>
    <property type="match status" value="1"/>
</dbReference>
<evidence type="ECO:0000256" key="4">
    <source>
        <dbReference type="ARBA" id="ARBA00022763"/>
    </source>
</evidence>
<dbReference type="FunFam" id="1.10.340.30:FF:000001">
    <property type="entry name" value="Endonuclease III"/>
    <property type="match status" value="1"/>
</dbReference>
<dbReference type="InParanoid" id="A2DS55"/>
<keyword evidence="10 11" id="KW-0326">Glycosidase</keyword>
<dbReference type="EC" id="4.2.99.18" evidence="11"/>
<evidence type="ECO:0000313" key="14">
    <source>
        <dbReference type="Proteomes" id="UP000001542"/>
    </source>
</evidence>
<keyword evidence="5 11" id="KW-0378">Hydrolase</keyword>
<keyword evidence="3" id="KW-0479">Metal-binding</keyword>
<dbReference type="OrthoDB" id="2099276at2759"/>
<dbReference type="Pfam" id="PF00730">
    <property type="entry name" value="HhH-GPD"/>
    <property type="match status" value="1"/>
</dbReference>
<keyword evidence="9 11" id="KW-0456">Lyase</keyword>
<evidence type="ECO:0000256" key="1">
    <source>
        <dbReference type="ARBA" id="ARBA00001966"/>
    </source>
</evidence>
<dbReference type="GO" id="GO:0046872">
    <property type="term" value="F:metal ion binding"/>
    <property type="evidence" value="ECO:0007669"/>
    <property type="project" value="UniProtKB-KW"/>
</dbReference>
<dbReference type="GO" id="GO:0003906">
    <property type="term" value="F:DNA-(apurinic or apyrimidinic site) endonuclease activity"/>
    <property type="evidence" value="ECO:0000318"/>
    <property type="project" value="GO_Central"/>
</dbReference>
<feature type="domain" description="HhH-GPD" evidence="12">
    <location>
        <begin position="53"/>
        <end position="203"/>
    </location>
</feature>
<dbReference type="OMA" id="WQQFTHL"/>
<evidence type="ECO:0000256" key="2">
    <source>
        <dbReference type="ARBA" id="ARBA00008343"/>
    </source>
</evidence>
<dbReference type="InterPro" id="IPR023170">
    <property type="entry name" value="HhH_base_excis_C"/>
</dbReference>
<dbReference type="PROSITE" id="PS00764">
    <property type="entry name" value="ENDONUCLEASE_III_1"/>
    <property type="match status" value="1"/>
</dbReference>
<evidence type="ECO:0000256" key="11">
    <source>
        <dbReference type="HAMAP-Rule" id="MF_03183"/>
    </source>
</evidence>
<keyword evidence="8 11" id="KW-0234">DNA repair</keyword>
<keyword evidence="6" id="KW-0408">Iron</keyword>
<comment type="catalytic activity">
    <reaction evidence="11">
        <text>2'-deoxyribonucleotide-(2'-deoxyribose 5'-phosphate)-2'-deoxyribonucleotide-DNA = a 3'-end 2'-deoxyribonucleotide-(2,3-dehydro-2,3-deoxyribose 5'-phosphate)-DNA + a 5'-end 5'-phospho-2'-deoxyribonucleoside-DNA + H(+)</text>
        <dbReference type="Rhea" id="RHEA:66592"/>
        <dbReference type="Rhea" id="RHEA-COMP:13180"/>
        <dbReference type="Rhea" id="RHEA-COMP:16897"/>
        <dbReference type="Rhea" id="RHEA-COMP:17067"/>
        <dbReference type="ChEBI" id="CHEBI:15378"/>
        <dbReference type="ChEBI" id="CHEBI:136412"/>
        <dbReference type="ChEBI" id="CHEBI:157695"/>
        <dbReference type="ChEBI" id="CHEBI:167181"/>
        <dbReference type="EC" id="4.2.99.18"/>
    </reaction>
</comment>
<dbReference type="KEGG" id="tva:4774836"/>
<dbReference type="GO" id="GO:0005739">
    <property type="term" value="C:mitochondrion"/>
    <property type="evidence" value="ECO:0007669"/>
    <property type="project" value="UniProtKB-SubCell"/>
</dbReference>
<dbReference type="Proteomes" id="UP000001542">
    <property type="component" value="Unassembled WGS sequence"/>
</dbReference>
<dbReference type="Gene3D" id="1.10.340.30">
    <property type="entry name" value="Hypothetical protein, domain 2"/>
    <property type="match status" value="1"/>
</dbReference>
<protein>
    <recommendedName>
        <fullName evidence="11">Endonuclease III homolog</fullName>
        <ecNumber evidence="11">3.2.2.-</ecNumber>
        <ecNumber evidence="11">4.2.99.18</ecNumber>
    </recommendedName>
    <alternativeName>
        <fullName evidence="11">Bifunctional DNA N-glycosylase/DNA-(apurinic or apyrimidinic site) lyase</fullName>
        <shortName evidence="11">DNA glycosylase/AP lyase</shortName>
    </alternativeName>
</protein>
<dbReference type="GO" id="GO:0005634">
    <property type="term" value="C:nucleus"/>
    <property type="evidence" value="ECO:0000318"/>
    <property type="project" value="GO_Central"/>
</dbReference>
<evidence type="ECO:0000313" key="13">
    <source>
        <dbReference type="EMBL" id="EAY16825.1"/>
    </source>
</evidence>
<comment type="cofactor">
    <cofactor evidence="1">
        <name>[4Fe-4S] cluster</name>
        <dbReference type="ChEBI" id="CHEBI:49883"/>
    </cofactor>
</comment>
<dbReference type="FunCoup" id="A2DS55">
    <property type="interactions" value="245"/>
</dbReference>
<dbReference type="GO" id="GO:0140078">
    <property type="term" value="F:class I DNA-(apurinic or apyrimidinic site) endonuclease activity"/>
    <property type="evidence" value="ECO:0007669"/>
    <property type="project" value="UniProtKB-EC"/>
</dbReference>
<dbReference type="SUPFAM" id="SSF48150">
    <property type="entry name" value="DNA-glycosylase"/>
    <property type="match status" value="1"/>
</dbReference>
<dbReference type="InterPro" id="IPR004035">
    <property type="entry name" value="Endouclease-III_FeS-bd_BS"/>
</dbReference>
<dbReference type="eggNOG" id="KOG1921">
    <property type="taxonomic scope" value="Eukaryota"/>
</dbReference>
<evidence type="ECO:0000259" key="12">
    <source>
        <dbReference type="SMART" id="SM00478"/>
    </source>
</evidence>
<dbReference type="SMART" id="SM00478">
    <property type="entry name" value="ENDO3c"/>
    <property type="match status" value="1"/>
</dbReference>
<dbReference type="InterPro" id="IPR030841">
    <property type="entry name" value="NTH1"/>
</dbReference>
<dbReference type="GO" id="GO:0003677">
    <property type="term" value="F:DNA binding"/>
    <property type="evidence" value="ECO:0007669"/>
    <property type="project" value="UniProtKB-UniRule"/>
</dbReference>
<dbReference type="PANTHER" id="PTHR43286:SF1">
    <property type="entry name" value="ENDONUCLEASE III-LIKE PROTEIN 1"/>
    <property type="match status" value="1"/>
</dbReference>